<dbReference type="Proteomes" id="UP000297453">
    <property type="component" value="Unassembled WGS sequence"/>
</dbReference>
<evidence type="ECO:0000313" key="5">
    <source>
        <dbReference type="Proteomes" id="UP000297453"/>
    </source>
</evidence>
<accession>A0A4R9FLU4</accession>
<feature type="binding site" evidence="2">
    <location>
        <position position="75"/>
    </location>
    <ligand>
        <name>Cu cation</name>
        <dbReference type="ChEBI" id="CHEBI:23378"/>
    </ligand>
</feature>
<keyword evidence="2" id="KW-0479">Metal-binding</keyword>
<keyword evidence="3" id="KW-1015">Disulfide bond</keyword>
<dbReference type="RefSeq" id="WP_135589649.1">
    <property type="nucleotide sequence ID" value="NZ_RQEP01000019.1"/>
</dbReference>
<evidence type="ECO:0000256" key="3">
    <source>
        <dbReference type="PIRSR" id="PIRSR603782-2"/>
    </source>
</evidence>
<comment type="similarity">
    <text evidence="1">Belongs to the SCO1/2 family.</text>
</comment>
<dbReference type="PANTHER" id="PTHR12151:SF25">
    <property type="entry name" value="LINALOOL DEHYDRATASE_ISOMERASE DOMAIN-CONTAINING PROTEIN"/>
    <property type="match status" value="1"/>
</dbReference>
<gene>
    <name evidence="4" type="ORF">EHO59_17070</name>
</gene>
<organism evidence="4 5">
    <name type="scientific">Leptospira semungkisensis</name>
    <dbReference type="NCBI Taxonomy" id="2484985"/>
    <lineage>
        <taxon>Bacteria</taxon>
        <taxon>Pseudomonadati</taxon>
        <taxon>Spirochaetota</taxon>
        <taxon>Spirochaetia</taxon>
        <taxon>Leptospirales</taxon>
        <taxon>Leptospiraceae</taxon>
        <taxon>Leptospira</taxon>
    </lineage>
</organism>
<evidence type="ECO:0000256" key="2">
    <source>
        <dbReference type="PIRSR" id="PIRSR603782-1"/>
    </source>
</evidence>
<evidence type="ECO:0000313" key="4">
    <source>
        <dbReference type="EMBL" id="TGJ99557.1"/>
    </source>
</evidence>
<dbReference type="InterPro" id="IPR036249">
    <property type="entry name" value="Thioredoxin-like_sf"/>
</dbReference>
<keyword evidence="5" id="KW-1185">Reference proteome</keyword>
<evidence type="ECO:0000256" key="1">
    <source>
        <dbReference type="ARBA" id="ARBA00010996"/>
    </source>
</evidence>
<reference evidence="4" key="1">
    <citation type="journal article" date="2019" name="PLoS Negl. Trop. Dis.">
        <title>Revisiting the worldwide diversity of Leptospira species in the environment.</title>
        <authorList>
            <person name="Vincent A.T."/>
            <person name="Schiettekatte O."/>
            <person name="Bourhy P."/>
            <person name="Veyrier F.J."/>
            <person name="Picardeau M."/>
        </authorList>
    </citation>
    <scope>NUCLEOTIDE SEQUENCE [LARGE SCALE GENOMIC DNA]</scope>
    <source>
        <strain evidence="4">SSS9</strain>
    </source>
</reference>
<feature type="binding site" evidence="2">
    <location>
        <position position="153"/>
    </location>
    <ligand>
        <name>Cu cation</name>
        <dbReference type="ChEBI" id="CHEBI:23378"/>
    </ligand>
</feature>
<comment type="caution">
    <text evidence="4">The sequence shown here is derived from an EMBL/GenBank/DDBJ whole genome shotgun (WGS) entry which is preliminary data.</text>
</comment>
<name>A0A4R9FLU4_9LEPT</name>
<dbReference type="GO" id="GO:0046872">
    <property type="term" value="F:metal ion binding"/>
    <property type="evidence" value="ECO:0007669"/>
    <property type="project" value="UniProtKB-KW"/>
</dbReference>
<dbReference type="PANTHER" id="PTHR12151">
    <property type="entry name" value="ELECTRON TRANSPORT PROTIN SCO1/SENC FAMILY MEMBER"/>
    <property type="match status" value="1"/>
</dbReference>
<protein>
    <submittedName>
        <fullName evidence="4">SCO family protein</fullName>
    </submittedName>
</protein>
<proteinExistence type="inferred from homology"/>
<dbReference type="Pfam" id="PF02630">
    <property type="entry name" value="SCO1-SenC"/>
    <property type="match status" value="1"/>
</dbReference>
<sequence length="197" mass="22780">MSASNYKRIIIGGLLSVLPLVYFFPFDPSPMIEIDRKLPRYEMLDEEGKKAYIQDFLNGKQTLIYFGYLNCKTFCLGSIAKLKEILEIKRNFQLIFISLDPENDKPSRLKTLFEKSESRAILLRGSSQTYSLVVALDLGMKLSKNIDSEEIEHQDSLIWVSPDNSIKGIFPEFQNSYNKNPKKFIEFLNKMDEGDEQ</sequence>
<keyword evidence="2" id="KW-0186">Copper</keyword>
<feature type="disulfide bond" description="Redox-active" evidence="3">
    <location>
        <begin position="71"/>
        <end position="75"/>
    </location>
</feature>
<dbReference type="EMBL" id="RQEP01000019">
    <property type="protein sequence ID" value="TGJ99557.1"/>
    <property type="molecule type" value="Genomic_DNA"/>
</dbReference>
<dbReference type="Gene3D" id="3.40.30.10">
    <property type="entry name" value="Glutaredoxin"/>
    <property type="match status" value="1"/>
</dbReference>
<dbReference type="InterPro" id="IPR003782">
    <property type="entry name" value="SCO1/SenC"/>
</dbReference>
<dbReference type="AlphaFoldDB" id="A0A4R9FLU4"/>
<dbReference type="OrthoDB" id="5616157at2"/>
<dbReference type="SUPFAM" id="SSF52833">
    <property type="entry name" value="Thioredoxin-like"/>
    <property type="match status" value="1"/>
</dbReference>
<feature type="binding site" evidence="2">
    <location>
        <position position="71"/>
    </location>
    <ligand>
        <name>Cu cation</name>
        <dbReference type="ChEBI" id="CHEBI:23378"/>
    </ligand>
</feature>